<dbReference type="InterPro" id="IPR004360">
    <property type="entry name" value="Glyas_Fos-R_dOase_dom"/>
</dbReference>
<dbReference type="SUPFAM" id="SSF54593">
    <property type="entry name" value="Glyoxalase/Bleomycin resistance protein/Dihydroxybiphenyl dioxygenase"/>
    <property type="match status" value="1"/>
</dbReference>
<sequence>MLADSAAFSGFSVNDLDAARAFYRDVLGLALVDNPMGMLELEFPGGGHVIAYPKGEAHQPATFTVLNFPVDDIDAVVDELSARGVVFERYEGMHQDEKGISRGRAAGQGPDIAWFTDPSGNILSVLSS</sequence>
<proteinExistence type="predicted"/>
<dbReference type="RefSeq" id="WP_305002777.1">
    <property type="nucleotide sequence ID" value="NZ_JAUQUB010000001.1"/>
</dbReference>
<name>A0ABT9BSM5_9MICO</name>
<reference evidence="2 3" key="1">
    <citation type="submission" date="2023-07" db="EMBL/GenBank/DDBJ databases">
        <title>Protaetiibacter sp. nov WY-16 isolated from soil.</title>
        <authorList>
            <person name="Liu B."/>
            <person name="Wan Y."/>
        </authorList>
    </citation>
    <scope>NUCLEOTIDE SEQUENCE [LARGE SCALE GENOMIC DNA]</scope>
    <source>
        <strain evidence="2 3">WY-16</strain>
    </source>
</reference>
<keyword evidence="3" id="KW-1185">Reference proteome</keyword>
<dbReference type="Proteomes" id="UP001241072">
    <property type="component" value="Unassembled WGS sequence"/>
</dbReference>
<organism evidence="2 3">
    <name type="scientific">Antiquaquibacter soli</name>
    <dbReference type="NCBI Taxonomy" id="3064523"/>
    <lineage>
        <taxon>Bacteria</taxon>
        <taxon>Bacillati</taxon>
        <taxon>Actinomycetota</taxon>
        <taxon>Actinomycetes</taxon>
        <taxon>Micrococcales</taxon>
        <taxon>Microbacteriaceae</taxon>
        <taxon>Antiquaquibacter</taxon>
    </lineage>
</organism>
<dbReference type="EMBL" id="JAUQUB010000001">
    <property type="protein sequence ID" value="MDO7882400.1"/>
    <property type="molecule type" value="Genomic_DNA"/>
</dbReference>
<evidence type="ECO:0000313" key="2">
    <source>
        <dbReference type="EMBL" id="MDO7882400.1"/>
    </source>
</evidence>
<dbReference type="Gene3D" id="3.10.180.10">
    <property type="entry name" value="2,3-Dihydroxybiphenyl 1,2-Dioxygenase, domain 1"/>
    <property type="match status" value="1"/>
</dbReference>
<accession>A0ABT9BSM5</accession>
<evidence type="ECO:0000259" key="1">
    <source>
        <dbReference type="PROSITE" id="PS51819"/>
    </source>
</evidence>
<dbReference type="PROSITE" id="PS51819">
    <property type="entry name" value="VOC"/>
    <property type="match status" value="1"/>
</dbReference>
<comment type="caution">
    <text evidence="2">The sequence shown here is derived from an EMBL/GenBank/DDBJ whole genome shotgun (WGS) entry which is preliminary data.</text>
</comment>
<dbReference type="InterPro" id="IPR029068">
    <property type="entry name" value="Glyas_Bleomycin-R_OHBP_Dase"/>
</dbReference>
<dbReference type="CDD" id="cd06587">
    <property type="entry name" value="VOC"/>
    <property type="match status" value="1"/>
</dbReference>
<feature type="domain" description="VOC" evidence="1">
    <location>
        <begin position="5"/>
        <end position="128"/>
    </location>
</feature>
<dbReference type="InterPro" id="IPR037523">
    <property type="entry name" value="VOC_core"/>
</dbReference>
<gene>
    <name evidence="2" type="ORF">Q5716_09215</name>
</gene>
<protein>
    <submittedName>
        <fullName evidence="2">VOC family protein</fullName>
    </submittedName>
</protein>
<dbReference type="Pfam" id="PF00903">
    <property type="entry name" value="Glyoxalase"/>
    <property type="match status" value="1"/>
</dbReference>
<evidence type="ECO:0000313" key="3">
    <source>
        <dbReference type="Proteomes" id="UP001241072"/>
    </source>
</evidence>